<dbReference type="GO" id="GO:0009306">
    <property type="term" value="P:protein secretion"/>
    <property type="evidence" value="ECO:0007669"/>
    <property type="project" value="TreeGrafter"/>
</dbReference>
<name>A0A9P5U433_9AGAR</name>
<reference evidence="1" key="1">
    <citation type="submission" date="2020-11" db="EMBL/GenBank/DDBJ databases">
        <authorList>
            <consortium name="DOE Joint Genome Institute"/>
            <person name="Ahrendt S."/>
            <person name="Riley R."/>
            <person name="Andreopoulos W."/>
            <person name="Labutti K."/>
            <person name="Pangilinan J."/>
            <person name="Ruiz-Duenas F.J."/>
            <person name="Barrasa J.M."/>
            <person name="Sanchez-Garcia M."/>
            <person name="Camarero S."/>
            <person name="Miyauchi S."/>
            <person name="Serrano A."/>
            <person name="Linde D."/>
            <person name="Babiker R."/>
            <person name="Drula E."/>
            <person name="Ayuso-Fernandez I."/>
            <person name="Pacheco R."/>
            <person name="Padilla G."/>
            <person name="Ferreira P."/>
            <person name="Barriuso J."/>
            <person name="Kellner H."/>
            <person name="Castanera R."/>
            <person name="Alfaro M."/>
            <person name="Ramirez L."/>
            <person name="Pisabarro A.G."/>
            <person name="Kuo A."/>
            <person name="Tritt A."/>
            <person name="Lipzen A."/>
            <person name="He G."/>
            <person name="Yan M."/>
            <person name="Ng V."/>
            <person name="Cullen D."/>
            <person name="Martin F."/>
            <person name="Rosso M.-N."/>
            <person name="Henrissat B."/>
            <person name="Hibbett D."/>
            <person name="Martinez A.T."/>
            <person name="Grigoriev I.V."/>
        </authorList>
    </citation>
    <scope>NUCLEOTIDE SEQUENCE</scope>
    <source>
        <strain evidence="1">AH 40177</strain>
    </source>
</reference>
<evidence type="ECO:0000313" key="1">
    <source>
        <dbReference type="EMBL" id="KAF9065179.1"/>
    </source>
</evidence>
<dbReference type="AlphaFoldDB" id="A0A9P5U433"/>
<dbReference type="OrthoDB" id="191601at2759"/>
<dbReference type="InterPro" id="IPR008551">
    <property type="entry name" value="TANGO2"/>
</dbReference>
<organism evidence="1 2">
    <name type="scientific">Rhodocollybia butyracea</name>
    <dbReference type="NCBI Taxonomy" id="206335"/>
    <lineage>
        <taxon>Eukaryota</taxon>
        <taxon>Fungi</taxon>
        <taxon>Dikarya</taxon>
        <taxon>Basidiomycota</taxon>
        <taxon>Agaricomycotina</taxon>
        <taxon>Agaricomycetes</taxon>
        <taxon>Agaricomycetidae</taxon>
        <taxon>Agaricales</taxon>
        <taxon>Marasmiineae</taxon>
        <taxon>Omphalotaceae</taxon>
        <taxon>Rhodocollybia</taxon>
    </lineage>
</organism>
<gene>
    <name evidence="1" type="ORF">BDP27DRAFT_1393650</name>
</gene>
<dbReference type="Pfam" id="PF05742">
    <property type="entry name" value="TANGO2"/>
    <property type="match status" value="1"/>
</dbReference>
<sequence length="295" mass="32363">MCIVFWTLDHPDYSLIVCSNRDEYLNRPTRSATFHSFGHEASPNSILSGIDEVGGGTWFGMTRSGKVALLTNITEPVSKFTSSRGSLVSSFLLSDLHTGNSLQQHVEKLYPWDAKYAGFNLLLLAPAPSASSANELPYDASFVSNAGAGGAISSRPLSDIEKAGGGFSNGVDGKGGSEWPKVTHGLQDFRAALKSQSLTEAEFTNRLFEVLAWKSPTPVTMRSELRNTIEVTPLPITVENNPTLYGTRLSTVILIRRDGHVSFIERDIWKDMNGKIERIPVSSERRFCFKLDSVT</sequence>
<dbReference type="GO" id="GO:0005794">
    <property type="term" value="C:Golgi apparatus"/>
    <property type="evidence" value="ECO:0007669"/>
    <property type="project" value="TreeGrafter"/>
</dbReference>
<proteinExistence type="predicted"/>
<dbReference type="PANTHER" id="PTHR17985:SF8">
    <property type="entry name" value="TRANSPORT AND GOLGI ORGANIZATION PROTEIN 2 HOMOLOG"/>
    <property type="match status" value="1"/>
</dbReference>
<dbReference type="GO" id="GO:0007030">
    <property type="term" value="P:Golgi organization"/>
    <property type="evidence" value="ECO:0007669"/>
    <property type="project" value="TreeGrafter"/>
</dbReference>
<dbReference type="PANTHER" id="PTHR17985">
    <property type="entry name" value="SER/THR-RICH PROTEIN T10 IN DGCR REGION"/>
    <property type="match status" value="1"/>
</dbReference>
<keyword evidence="2" id="KW-1185">Reference proteome</keyword>
<accession>A0A9P5U433</accession>
<comment type="caution">
    <text evidence="1">The sequence shown here is derived from an EMBL/GenBank/DDBJ whole genome shotgun (WGS) entry which is preliminary data.</text>
</comment>
<dbReference type="EMBL" id="JADNRY010000108">
    <property type="protein sequence ID" value="KAF9065179.1"/>
    <property type="molecule type" value="Genomic_DNA"/>
</dbReference>
<dbReference type="Proteomes" id="UP000772434">
    <property type="component" value="Unassembled WGS sequence"/>
</dbReference>
<protein>
    <submittedName>
        <fullName evidence="1">NRDE protein-domain-containing protein</fullName>
    </submittedName>
</protein>
<evidence type="ECO:0000313" key="2">
    <source>
        <dbReference type="Proteomes" id="UP000772434"/>
    </source>
</evidence>